<dbReference type="EMBL" id="BK015404">
    <property type="protein sequence ID" value="DAE05174.1"/>
    <property type="molecule type" value="Genomic_DNA"/>
</dbReference>
<name>A0A8S5PDL4_9CAUD</name>
<reference evidence="1" key="1">
    <citation type="journal article" date="2021" name="Proc. Natl. Acad. Sci. U.S.A.">
        <title>A Catalog of Tens of Thousands of Viruses from Human Metagenomes Reveals Hidden Associations with Chronic Diseases.</title>
        <authorList>
            <person name="Tisza M.J."/>
            <person name="Buck C.B."/>
        </authorList>
    </citation>
    <scope>NUCLEOTIDE SEQUENCE</scope>
    <source>
        <strain evidence="1">CtZ1O5</strain>
    </source>
</reference>
<accession>A0A8S5PDL4</accession>
<sequence length="112" mass="12401">MKYPCLVPKSLCKVPIEVHLTSEGITEDGEPERSLDLSLLCNFQDSVKTIFTEEKKLVECTGTAYFPGDIAENFPSLSGGTVTVFSEEREIVHGMKARNPDGTVNYCKLEVK</sequence>
<organism evidence="1">
    <name type="scientific">Siphoviridae sp. ctZ1O5</name>
    <dbReference type="NCBI Taxonomy" id="2825555"/>
    <lineage>
        <taxon>Viruses</taxon>
        <taxon>Duplodnaviria</taxon>
        <taxon>Heunggongvirae</taxon>
        <taxon>Uroviricota</taxon>
        <taxon>Caudoviricetes</taxon>
    </lineage>
</organism>
<proteinExistence type="predicted"/>
<protein>
    <submittedName>
        <fullName evidence="1">Uncharacterized protein</fullName>
    </submittedName>
</protein>
<evidence type="ECO:0000313" key="1">
    <source>
        <dbReference type="EMBL" id="DAE05174.1"/>
    </source>
</evidence>